<keyword evidence="6" id="KW-0378">Hydrolase</keyword>
<organism evidence="6 7">
    <name type="scientific">Candidatus Solincola sediminis</name>
    <dbReference type="NCBI Taxonomy" id="1797199"/>
    <lineage>
        <taxon>Bacteria</taxon>
        <taxon>Bacillati</taxon>
        <taxon>Actinomycetota</taxon>
        <taxon>Candidatus Geothermincolia</taxon>
        <taxon>Candidatus Geothermincolales</taxon>
        <taxon>Candidatus Geothermincolaceae</taxon>
        <taxon>Candidatus Solincola</taxon>
    </lineage>
</organism>
<evidence type="ECO:0000256" key="2">
    <source>
        <dbReference type="PIRSR" id="PIRSR639383-1"/>
    </source>
</evidence>
<feature type="active site" description="Tele-AMP-histidine intermediate" evidence="2">
    <location>
        <position position="123"/>
    </location>
</feature>
<name>A0A1F2WJG3_9ACTN</name>
<comment type="caution">
    <text evidence="6">The sequence shown here is derived from an EMBL/GenBank/DDBJ whole genome shotgun (WGS) entry which is preliminary data.</text>
</comment>
<reference evidence="6 7" key="1">
    <citation type="journal article" date="2016" name="Nat. Commun.">
        <title>Thousands of microbial genomes shed light on interconnected biogeochemical processes in an aquifer system.</title>
        <authorList>
            <person name="Anantharaman K."/>
            <person name="Brown C.T."/>
            <person name="Hug L.A."/>
            <person name="Sharon I."/>
            <person name="Castelle C.J."/>
            <person name="Probst A.J."/>
            <person name="Thomas B.C."/>
            <person name="Singh A."/>
            <person name="Wilkins M.J."/>
            <person name="Karaoz U."/>
            <person name="Brodie E.L."/>
            <person name="Williams K.H."/>
            <person name="Hubbard S.S."/>
            <person name="Banfield J.F."/>
        </authorList>
    </citation>
    <scope>NUCLEOTIDE SEQUENCE [LARGE SCALE GENOMIC DNA]</scope>
</reference>
<dbReference type="EMBL" id="MELK01000039">
    <property type="protein sequence ID" value="OFW56998.1"/>
    <property type="molecule type" value="Genomic_DNA"/>
</dbReference>
<evidence type="ECO:0000256" key="1">
    <source>
        <dbReference type="ARBA" id="ARBA00022741"/>
    </source>
</evidence>
<accession>A0A1F2WJG3</accession>
<dbReference type="STRING" id="1797197.A2Y75_12020"/>
<protein>
    <submittedName>
        <fullName evidence="6">HIT family hydrolase</fullName>
    </submittedName>
</protein>
<gene>
    <name evidence="6" type="ORF">A2Y75_12020</name>
</gene>
<dbReference type="InterPro" id="IPR052908">
    <property type="entry name" value="AP-4-A_phosphorylase"/>
</dbReference>
<dbReference type="CDD" id="cd01275">
    <property type="entry name" value="FHIT"/>
    <property type="match status" value="1"/>
</dbReference>
<dbReference type="InterPro" id="IPR011146">
    <property type="entry name" value="HIT-like"/>
</dbReference>
<evidence type="ECO:0000313" key="7">
    <source>
        <dbReference type="Proteomes" id="UP000177876"/>
    </source>
</evidence>
<dbReference type="InterPro" id="IPR039383">
    <property type="entry name" value="FHIT"/>
</dbReference>
<evidence type="ECO:0000256" key="3">
    <source>
        <dbReference type="PIRSR" id="PIRSR639383-2"/>
    </source>
</evidence>
<feature type="short sequence motif" description="Histidine triad motif" evidence="4">
    <location>
        <begin position="121"/>
        <end position="125"/>
    </location>
</feature>
<evidence type="ECO:0000313" key="6">
    <source>
        <dbReference type="EMBL" id="OFW56998.1"/>
    </source>
</evidence>
<keyword evidence="1" id="KW-0547">Nucleotide-binding</keyword>
<proteinExistence type="predicted"/>
<dbReference type="InterPro" id="IPR036265">
    <property type="entry name" value="HIT-like_sf"/>
</dbReference>
<dbReference type="GO" id="GO:0016787">
    <property type="term" value="F:hydrolase activity"/>
    <property type="evidence" value="ECO:0007669"/>
    <property type="project" value="UniProtKB-KW"/>
</dbReference>
<feature type="binding site" evidence="3">
    <location>
        <position position="53"/>
    </location>
    <ligand>
        <name>substrate</name>
    </ligand>
</feature>
<dbReference type="Proteomes" id="UP000177876">
    <property type="component" value="Unassembled WGS sequence"/>
</dbReference>
<evidence type="ECO:0000259" key="5">
    <source>
        <dbReference type="PROSITE" id="PS51084"/>
    </source>
</evidence>
<evidence type="ECO:0000256" key="4">
    <source>
        <dbReference type="PROSITE-ProRule" id="PRU00464"/>
    </source>
</evidence>
<dbReference type="PROSITE" id="PS51084">
    <property type="entry name" value="HIT_2"/>
    <property type="match status" value="1"/>
</dbReference>
<dbReference type="AlphaFoldDB" id="A0A1F2WJG3"/>
<dbReference type="PANTHER" id="PTHR42997">
    <property type="entry name" value="HIT FAMILY HYDROLASE"/>
    <property type="match status" value="1"/>
</dbReference>
<feature type="binding site" evidence="3">
    <location>
        <position position="125"/>
    </location>
    <ligand>
        <name>substrate</name>
    </ligand>
</feature>
<dbReference type="Pfam" id="PF01230">
    <property type="entry name" value="HIT"/>
    <property type="match status" value="1"/>
</dbReference>
<feature type="domain" description="HIT" evidence="5">
    <location>
        <begin position="26"/>
        <end position="136"/>
    </location>
</feature>
<sequence length="168" mass="18793">MERLWSPWRIGYVSDSPSSECADDCIFCANPQEGDDEKLLILHRGRSAYIMMNLYPYNNGHLMICPFRHVSELGELEQAEVMELMELSVLGIEALKREMKPAGFNLGINLGKTAGAGFAGHLHLHIVPRWEGDTNFMPVLADTKVIAENLKAAYKRLYGSIQNILAGQ</sequence>
<dbReference type="PANTHER" id="PTHR42997:SF1">
    <property type="entry name" value="AP-4-A PHOSPHORYLASE"/>
    <property type="match status" value="1"/>
</dbReference>
<dbReference type="SUPFAM" id="SSF54197">
    <property type="entry name" value="HIT-like"/>
    <property type="match status" value="1"/>
</dbReference>
<dbReference type="GO" id="GO:0000166">
    <property type="term" value="F:nucleotide binding"/>
    <property type="evidence" value="ECO:0007669"/>
    <property type="project" value="UniProtKB-KW"/>
</dbReference>
<dbReference type="Gene3D" id="3.30.428.10">
    <property type="entry name" value="HIT-like"/>
    <property type="match status" value="1"/>
</dbReference>